<dbReference type="CDD" id="cd04301">
    <property type="entry name" value="NAT_SF"/>
    <property type="match status" value="1"/>
</dbReference>
<dbReference type="PROSITE" id="PS51186">
    <property type="entry name" value="GNAT"/>
    <property type="match status" value="1"/>
</dbReference>
<dbReference type="AlphaFoldDB" id="A0A6S7BFK9"/>
<evidence type="ECO:0000313" key="5">
    <source>
        <dbReference type="Proteomes" id="UP000494111"/>
    </source>
</evidence>
<evidence type="ECO:0000256" key="1">
    <source>
        <dbReference type="ARBA" id="ARBA00022679"/>
    </source>
</evidence>
<sequence length="171" mass="18161">MIRLATFADLGLLPDIERSAAGRFLGTPMAWASAGDPLPEPVLAQALADGLLWVALDDAGVPAGFALARPLGADLFLAEMSVALPQQGRGLGRALLQAVIDHASAARVYRAVVLTTDRELAWNGPFYRRAGFVEVPAEQQGPPLRAQLRHEADAGFDAARRCAMRLPLTAP</sequence>
<dbReference type="InterPro" id="IPR000182">
    <property type="entry name" value="GNAT_dom"/>
</dbReference>
<gene>
    <name evidence="4" type="ORF">LMG3458_04706</name>
</gene>
<organism evidence="4 5">
    <name type="scientific">Achromobacter deleyi</name>
    <dbReference type="NCBI Taxonomy" id="1353891"/>
    <lineage>
        <taxon>Bacteria</taxon>
        <taxon>Pseudomonadati</taxon>
        <taxon>Pseudomonadota</taxon>
        <taxon>Betaproteobacteria</taxon>
        <taxon>Burkholderiales</taxon>
        <taxon>Alcaligenaceae</taxon>
        <taxon>Achromobacter</taxon>
    </lineage>
</organism>
<feature type="domain" description="N-acetyltransferase" evidence="3">
    <location>
        <begin position="1"/>
        <end position="151"/>
    </location>
</feature>
<dbReference type="Proteomes" id="UP000494111">
    <property type="component" value="Unassembled WGS sequence"/>
</dbReference>
<proteinExistence type="predicted"/>
<dbReference type="PANTHER" id="PTHR43800:SF1">
    <property type="entry name" value="PEPTIDYL-LYSINE N-ACETYLTRANSFERASE YJAB"/>
    <property type="match status" value="1"/>
</dbReference>
<dbReference type="PANTHER" id="PTHR43800">
    <property type="entry name" value="PEPTIDYL-LYSINE N-ACETYLTRANSFERASE YJAB"/>
    <property type="match status" value="1"/>
</dbReference>
<reference evidence="4 5" key="1">
    <citation type="submission" date="2020-04" db="EMBL/GenBank/DDBJ databases">
        <authorList>
            <person name="De Canck E."/>
        </authorList>
    </citation>
    <scope>NUCLEOTIDE SEQUENCE [LARGE SCALE GENOMIC DNA]</scope>
    <source>
        <strain evidence="4 5">LMG 3458</strain>
    </source>
</reference>
<protein>
    <recommendedName>
        <fullName evidence="3">N-acetyltransferase domain-containing protein</fullName>
    </recommendedName>
</protein>
<accession>A0A6S7BFK9</accession>
<dbReference type="InterPro" id="IPR016181">
    <property type="entry name" value="Acyl_CoA_acyltransferase"/>
</dbReference>
<dbReference type="Gene3D" id="3.40.630.30">
    <property type="match status" value="1"/>
</dbReference>
<dbReference type="GO" id="GO:0016747">
    <property type="term" value="F:acyltransferase activity, transferring groups other than amino-acyl groups"/>
    <property type="evidence" value="ECO:0007669"/>
    <property type="project" value="InterPro"/>
</dbReference>
<keyword evidence="2" id="KW-0012">Acyltransferase</keyword>
<name>A0A6S7BFK9_9BURK</name>
<dbReference type="RefSeq" id="WP_175193973.1">
    <property type="nucleotide sequence ID" value="NZ_CADIJO010000020.1"/>
</dbReference>
<dbReference type="SUPFAM" id="SSF55729">
    <property type="entry name" value="Acyl-CoA N-acyltransferases (Nat)"/>
    <property type="match status" value="1"/>
</dbReference>
<evidence type="ECO:0000313" key="4">
    <source>
        <dbReference type="EMBL" id="CAB3729488.1"/>
    </source>
</evidence>
<keyword evidence="1" id="KW-0808">Transferase</keyword>
<evidence type="ECO:0000256" key="2">
    <source>
        <dbReference type="ARBA" id="ARBA00023315"/>
    </source>
</evidence>
<dbReference type="Pfam" id="PF13508">
    <property type="entry name" value="Acetyltransf_7"/>
    <property type="match status" value="1"/>
</dbReference>
<evidence type="ECO:0000259" key="3">
    <source>
        <dbReference type="PROSITE" id="PS51186"/>
    </source>
</evidence>
<dbReference type="EMBL" id="CADIJO010000020">
    <property type="protein sequence ID" value="CAB3729488.1"/>
    <property type="molecule type" value="Genomic_DNA"/>
</dbReference>